<dbReference type="Pfam" id="PF00097">
    <property type="entry name" value="zf-C3HC4"/>
    <property type="match status" value="1"/>
</dbReference>
<evidence type="ECO:0000313" key="8">
    <source>
        <dbReference type="Proteomes" id="UP000663193"/>
    </source>
</evidence>
<dbReference type="Gene3D" id="3.30.40.10">
    <property type="entry name" value="Zinc/RING finger domain, C3HC4 (zinc finger)"/>
    <property type="match status" value="1"/>
</dbReference>
<name>A0A7U2ET60_PHANO</name>
<evidence type="ECO:0000256" key="1">
    <source>
        <dbReference type="ARBA" id="ARBA00022723"/>
    </source>
</evidence>
<evidence type="ECO:0000256" key="5">
    <source>
        <dbReference type="SAM" id="MobiDB-lite"/>
    </source>
</evidence>
<dbReference type="PROSITE" id="PS50089">
    <property type="entry name" value="ZF_RING_2"/>
    <property type="match status" value="1"/>
</dbReference>
<reference evidence="8" key="1">
    <citation type="journal article" date="2021" name="BMC Genomics">
        <title>Chromosome-level genome assembly and manually-curated proteome of model necrotroph Parastagonospora nodorum Sn15 reveals a genome-wide trove of candidate effector homologs, and redundancy of virulence-related functions within an accessory chromosome.</title>
        <authorList>
            <person name="Bertazzoni S."/>
            <person name="Jones D.A.B."/>
            <person name="Phan H.T."/>
            <person name="Tan K.-C."/>
            <person name="Hane J.K."/>
        </authorList>
    </citation>
    <scope>NUCLEOTIDE SEQUENCE [LARGE SCALE GENOMIC DNA]</scope>
    <source>
        <strain evidence="8">SN15 / ATCC MYA-4574 / FGSC 10173)</strain>
    </source>
</reference>
<organism evidence="7 8">
    <name type="scientific">Phaeosphaeria nodorum (strain SN15 / ATCC MYA-4574 / FGSC 10173)</name>
    <name type="common">Glume blotch fungus</name>
    <name type="synonym">Parastagonospora nodorum</name>
    <dbReference type="NCBI Taxonomy" id="321614"/>
    <lineage>
        <taxon>Eukaryota</taxon>
        <taxon>Fungi</taxon>
        <taxon>Dikarya</taxon>
        <taxon>Ascomycota</taxon>
        <taxon>Pezizomycotina</taxon>
        <taxon>Dothideomycetes</taxon>
        <taxon>Pleosporomycetidae</taxon>
        <taxon>Pleosporales</taxon>
        <taxon>Pleosporineae</taxon>
        <taxon>Phaeosphaeriaceae</taxon>
        <taxon>Parastagonospora</taxon>
    </lineage>
</organism>
<evidence type="ECO:0000256" key="3">
    <source>
        <dbReference type="ARBA" id="ARBA00022833"/>
    </source>
</evidence>
<evidence type="ECO:0000313" key="7">
    <source>
        <dbReference type="EMBL" id="QRC91548.1"/>
    </source>
</evidence>
<dbReference type="RefSeq" id="XP_001791711.1">
    <property type="nucleotide sequence ID" value="XM_001791659.1"/>
</dbReference>
<dbReference type="AlphaFoldDB" id="A0A7U2ET60"/>
<evidence type="ECO:0000256" key="2">
    <source>
        <dbReference type="ARBA" id="ARBA00022771"/>
    </source>
</evidence>
<keyword evidence="1" id="KW-0479">Metal-binding</keyword>
<protein>
    <recommendedName>
        <fullName evidence="6">RING-type domain-containing protein</fullName>
    </recommendedName>
</protein>
<dbReference type="InterPro" id="IPR013083">
    <property type="entry name" value="Znf_RING/FYVE/PHD"/>
</dbReference>
<dbReference type="OrthoDB" id="3791947at2759"/>
<accession>A0A7U2ET60</accession>
<keyword evidence="2 4" id="KW-0863">Zinc-finger</keyword>
<feature type="domain" description="RING-type" evidence="6">
    <location>
        <begin position="25"/>
        <end position="83"/>
    </location>
</feature>
<dbReference type="EMBL" id="CP069023">
    <property type="protein sequence ID" value="QRC91548.1"/>
    <property type="molecule type" value="Genomic_DNA"/>
</dbReference>
<keyword evidence="3" id="KW-0862">Zinc</keyword>
<feature type="region of interest" description="Disordered" evidence="5">
    <location>
        <begin position="107"/>
        <end position="134"/>
    </location>
</feature>
<dbReference type="KEGG" id="pno:SNOG_01052"/>
<dbReference type="InterPro" id="IPR001841">
    <property type="entry name" value="Znf_RING"/>
</dbReference>
<proteinExistence type="predicted"/>
<evidence type="ECO:0000256" key="4">
    <source>
        <dbReference type="PROSITE-ProRule" id="PRU00175"/>
    </source>
</evidence>
<dbReference type="Proteomes" id="UP000663193">
    <property type="component" value="Chromosome 1"/>
</dbReference>
<keyword evidence="8" id="KW-1185">Reference proteome</keyword>
<gene>
    <name evidence="7" type="ORF">JI435_010520</name>
</gene>
<sequence length="263" mass="29790">MTPTNAEIDAYLNLLIPTAGTETDCPICHKPYPDYDFNRASDYPACPYERPEGTQCRHIFGRLCIEEHVRGGEEYSTRCPSCREEWIRFSQDERAISSLGDFEFDASSEFEAPGSDGSDGSFHGTGTRNFPRTRRIRSYSSEDFELDDDLLHPTLNRRVQAMRARRNAVIGVRLRRRSSISTTSDDGERGLLSVRPGAMAQVAPEDQYSTPARRLERIVSRLERMREIYEYGNATAGVLMFLGNVEDAVESLSLLVEERDVTN</sequence>
<dbReference type="VEuPathDB" id="FungiDB:JI435_010520"/>
<dbReference type="InterPro" id="IPR018957">
    <property type="entry name" value="Znf_C3HC4_RING-type"/>
</dbReference>
<dbReference type="GO" id="GO:0008270">
    <property type="term" value="F:zinc ion binding"/>
    <property type="evidence" value="ECO:0007669"/>
    <property type="project" value="UniProtKB-KW"/>
</dbReference>
<evidence type="ECO:0000259" key="6">
    <source>
        <dbReference type="PROSITE" id="PS50089"/>
    </source>
</evidence>
<dbReference type="SUPFAM" id="SSF57850">
    <property type="entry name" value="RING/U-box"/>
    <property type="match status" value="1"/>
</dbReference>